<evidence type="ECO:0000256" key="3">
    <source>
        <dbReference type="ARBA" id="ARBA00005119"/>
    </source>
</evidence>
<evidence type="ECO:0000313" key="22">
    <source>
        <dbReference type="Proteomes" id="UP000563524"/>
    </source>
</evidence>
<dbReference type="Pfam" id="PF01148">
    <property type="entry name" value="CTP_transf_1"/>
    <property type="match status" value="1"/>
</dbReference>
<keyword evidence="9" id="KW-0444">Lipid biosynthesis</keyword>
<reference evidence="21 22" key="1">
    <citation type="submission" date="2020-08" db="EMBL/GenBank/DDBJ databases">
        <title>Genomic Encyclopedia of Type Strains, Phase IV (KMG-IV): sequencing the most valuable type-strain genomes for metagenomic binning, comparative biology and taxonomic classification.</title>
        <authorList>
            <person name="Goeker M."/>
        </authorList>
    </citation>
    <scope>NUCLEOTIDE SEQUENCE [LARGE SCALE GENOMIC DNA]</scope>
    <source>
        <strain evidence="21 22">DSM 102850</strain>
    </source>
</reference>
<evidence type="ECO:0000256" key="18">
    <source>
        <dbReference type="RuleBase" id="RU003938"/>
    </source>
</evidence>
<sequence>MRLYPTPGGPIDTQLPHTPRKNRLPSTSGLGARLATAGVLIPLALLVIWFGGKAYAAVIAAMTIFLIFEWTRLVVGAEFQRGFYALSITAIVAVFLAAGGHYATALFATLTGGIAGTILEWPRRNPDSWPAVGAGYLIVPAIAALWLREVPEGGRLLTLLLFVVVWGADSGAYAVGRTLGGPKLIPKVSPNKTWSGAIGGLLSGAILAMLVAAVGQLGHWGAWALIGGALALASIVGDIAESQLKRSYGVKDSGSAFPGHGGVLDRLDGFLFAAVLLAILVLLGQNG</sequence>
<keyword evidence="10 18" id="KW-0808">Transferase</keyword>
<dbReference type="AlphaFoldDB" id="A0A840I366"/>
<evidence type="ECO:0000256" key="2">
    <source>
        <dbReference type="ARBA" id="ARBA00004651"/>
    </source>
</evidence>
<evidence type="ECO:0000256" key="15">
    <source>
        <dbReference type="ARBA" id="ARBA00023136"/>
    </source>
</evidence>
<dbReference type="RefSeq" id="WP_183816779.1">
    <property type="nucleotide sequence ID" value="NZ_JACHOB010000002.1"/>
</dbReference>
<feature type="transmembrane region" description="Helical" evidence="20">
    <location>
        <begin position="220"/>
        <end position="240"/>
    </location>
</feature>
<comment type="similarity">
    <text evidence="5 18">Belongs to the CDS family.</text>
</comment>
<keyword evidence="12 18" id="KW-0548">Nucleotidyltransferase</keyword>
<comment type="pathway">
    <text evidence="4">Lipid metabolism.</text>
</comment>
<keyword evidence="22" id="KW-1185">Reference proteome</keyword>
<feature type="transmembrane region" description="Helical" evidence="20">
    <location>
        <begin position="54"/>
        <end position="71"/>
    </location>
</feature>
<protein>
    <recommendedName>
        <fullName evidence="7 18">Phosphatidate cytidylyltransferase</fullName>
        <ecNumber evidence="6 18">2.7.7.41</ecNumber>
    </recommendedName>
</protein>
<evidence type="ECO:0000313" key="21">
    <source>
        <dbReference type="EMBL" id="MBB4658628.1"/>
    </source>
</evidence>
<evidence type="ECO:0000256" key="20">
    <source>
        <dbReference type="SAM" id="Phobius"/>
    </source>
</evidence>
<keyword evidence="16" id="KW-0594">Phospholipid biosynthesis</keyword>
<evidence type="ECO:0000256" key="13">
    <source>
        <dbReference type="ARBA" id="ARBA00022989"/>
    </source>
</evidence>
<gene>
    <name evidence="21" type="ORF">GGQ59_001142</name>
</gene>
<evidence type="ECO:0000256" key="4">
    <source>
        <dbReference type="ARBA" id="ARBA00005189"/>
    </source>
</evidence>
<keyword evidence="15 20" id="KW-0472">Membrane</keyword>
<dbReference type="GO" id="GO:0004605">
    <property type="term" value="F:phosphatidate cytidylyltransferase activity"/>
    <property type="evidence" value="ECO:0007669"/>
    <property type="project" value="UniProtKB-EC"/>
</dbReference>
<evidence type="ECO:0000256" key="14">
    <source>
        <dbReference type="ARBA" id="ARBA00023098"/>
    </source>
</evidence>
<keyword evidence="17" id="KW-1208">Phospholipid metabolism</keyword>
<evidence type="ECO:0000256" key="9">
    <source>
        <dbReference type="ARBA" id="ARBA00022516"/>
    </source>
</evidence>
<proteinExistence type="inferred from homology"/>
<dbReference type="InterPro" id="IPR000374">
    <property type="entry name" value="PC_trans"/>
</dbReference>
<evidence type="ECO:0000256" key="8">
    <source>
        <dbReference type="ARBA" id="ARBA00022475"/>
    </source>
</evidence>
<dbReference type="UniPathway" id="UPA00557">
    <property type="reaction ID" value="UER00614"/>
</dbReference>
<evidence type="ECO:0000256" key="10">
    <source>
        <dbReference type="ARBA" id="ARBA00022679"/>
    </source>
</evidence>
<evidence type="ECO:0000256" key="7">
    <source>
        <dbReference type="ARBA" id="ARBA00019373"/>
    </source>
</evidence>
<evidence type="ECO:0000256" key="1">
    <source>
        <dbReference type="ARBA" id="ARBA00001698"/>
    </source>
</evidence>
<accession>A0A840I366</accession>
<feature type="transmembrane region" description="Helical" evidence="20">
    <location>
        <begin position="267"/>
        <end position="284"/>
    </location>
</feature>
<evidence type="ECO:0000256" key="16">
    <source>
        <dbReference type="ARBA" id="ARBA00023209"/>
    </source>
</evidence>
<dbReference type="GO" id="GO:0016024">
    <property type="term" value="P:CDP-diacylglycerol biosynthetic process"/>
    <property type="evidence" value="ECO:0007669"/>
    <property type="project" value="UniProtKB-UniPathway"/>
</dbReference>
<dbReference type="PROSITE" id="PS01315">
    <property type="entry name" value="CDS"/>
    <property type="match status" value="1"/>
</dbReference>
<comment type="pathway">
    <text evidence="3 18">Phospholipid metabolism; CDP-diacylglycerol biosynthesis; CDP-diacylglycerol from sn-glycerol 3-phosphate: step 3/3.</text>
</comment>
<name>A0A840I366_9PROT</name>
<feature type="transmembrane region" description="Helical" evidence="20">
    <location>
        <begin position="30"/>
        <end position="48"/>
    </location>
</feature>
<dbReference type="PANTHER" id="PTHR46382:SF1">
    <property type="entry name" value="PHOSPHATIDATE CYTIDYLYLTRANSFERASE"/>
    <property type="match status" value="1"/>
</dbReference>
<feature type="transmembrane region" description="Helical" evidence="20">
    <location>
        <begin position="156"/>
        <end position="174"/>
    </location>
</feature>
<feature type="region of interest" description="Disordered" evidence="19">
    <location>
        <begin position="1"/>
        <end position="25"/>
    </location>
</feature>
<dbReference type="EC" id="2.7.7.41" evidence="6 18"/>
<feature type="transmembrane region" description="Helical" evidence="20">
    <location>
        <begin position="128"/>
        <end position="147"/>
    </location>
</feature>
<evidence type="ECO:0000256" key="19">
    <source>
        <dbReference type="SAM" id="MobiDB-lite"/>
    </source>
</evidence>
<comment type="caution">
    <text evidence="21">The sequence shown here is derived from an EMBL/GenBank/DDBJ whole genome shotgun (WGS) entry which is preliminary data.</text>
</comment>
<comment type="catalytic activity">
    <reaction evidence="1 18">
        <text>a 1,2-diacyl-sn-glycero-3-phosphate + CTP + H(+) = a CDP-1,2-diacyl-sn-glycerol + diphosphate</text>
        <dbReference type="Rhea" id="RHEA:16229"/>
        <dbReference type="ChEBI" id="CHEBI:15378"/>
        <dbReference type="ChEBI" id="CHEBI:33019"/>
        <dbReference type="ChEBI" id="CHEBI:37563"/>
        <dbReference type="ChEBI" id="CHEBI:58332"/>
        <dbReference type="ChEBI" id="CHEBI:58608"/>
        <dbReference type="EC" id="2.7.7.41"/>
    </reaction>
</comment>
<feature type="transmembrane region" description="Helical" evidence="20">
    <location>
        <begin position="83"/>
        <end position="108"/>
    </location>
</feature>
<keyword evidence="14" id="KW-0443">Lipid metabolism</keyword>
<evidence type="ECO:0000256" key="6">
    <source>
        <dbReference type="ARBA" id="ARBA00012487"/>
    </source>
</evidence>
<dbReference type="GO" id="GO:0005886">
    <property type="term" value="C:plasma membrane"/>
    <property type="evidence" value="ECO:0007669"/>
    <property type="project" value="UniProtKB-SubCell"/>
</dbReference>
<evidence type="ECO:0000256" key="12">
    <source>
        <dbReference type="ARBA" id="ARBA00022695"/>
    </source>
</evidence>
<evidence type="ECO:0000256" key="11">
    <source>
        <dbReference type="ARBA" id="ARBA00022692"/>
    </source>
</evidence>
<comment type="subcellular location">
    <subcellularLocation>
        <location evidence="2">Cell membrane</location>
        <topology evidence="2">Multi-pass membrane protein</topology>
    </subcellularLocation>
</comment>
<keyword evidence="13 20" id="KW-1133">Transmembrane helix</keyword>
<feature type="transmembrane region" description="Helical" evidence="20">
    <location>
        <begin position="194"/>
        <end position="213"/>
    </location>
</feature>
<organism evidence="21 22">
    <name type="scientific">Parvularcula dongshanensis</name>
    <dbReference type="NCBI Taxonomy" id="1173995"/>
    <lineage>
        <taxon>Bacteria</taxon>
        <taxon>Pseudomonadati</taxon>
        <taxon>Pseudomonadota</taxon>
        <taxon>Alphaproteobacteria</taxon>
        <taxon>Parvularculales</taxon>
        <taxon>Parvularculaceae</taxon>
        <taxon>Parvularcula</taxon>
    </lineage>
</organism>
<dbReference type="PANTHER" id="PTHR46382">
    <property type="entry name" value="PHOSPHATIDATE CYTIDYLYLTRANSFERASE"/>
    <property type="match status" value="1"/>
</dbReference>
<evidence type="ECO:0000256" key="5">
    <source>
        <dbReference type="ARBA" id="ARBA00010185"/>
    </source>
</evidence>
<dbReference type="Proteomes" id="UP000563524">
    <property type="component" value="Unassembled WGS sequence"/>
</dbReference>
<evidence type="ECO:0000256" key="17">
    <source>
        <dbReference type="ARBA" id="ARBA00023264"/>
    </source>
</evidence>
<keyword evidence="11 18" id="KW-0812">Transmembrane</keyword>
<dbReference type="EMBL" id="JACHOB010000002">
    <property type="protein sequence ID" value="MBB4658628.1"/>
    <property type="molecule type" value="Genomic_DNA"/>
</dbReference>
<keyword evidence="8" id="KW-1003">Cell membrane</keyword>